<comment type="caution">
    <text evidence="3">The sequence shown here is derived from an EMBL/GenBank/DDBJ whole genome shotgun (WGS) entry which is preliminary data.</text>
</comment>
<dbReference type="PANTHER" id="PTHR11750:SF26">
    <property type="entry name" value="PROTEIN N-TERMINAL AMIDASE"/>
    <property type="match status" value="1"/>
</dbReference>
<evidence type="ECO:0000256" key="1">
    <source>
        <dbReference type="SAM" id="MobiDB-lite"/>
    </source>
</evidence>
<dbReference type="EMBL" id="MSFO01000001">
    <property type="protein sequence ID" value="PLB53684.1"/>
    <property type="molecule type" value="Genomic_DNA"/>
</dbReference>
<dbReference type="InterPro" id="IPR039703">
    <property type="entry name" value="Nta1"/>
</dbReference>
<dbReference type="STRING" id="1392250.A0A2I2GLD2"/>
<keyword evidence="3" id="KW-0378">Hydrolase</keyword>
<evidence type="ECO:0000313" key="3">
    <source>
        <dbReference type="EMBL" id="PLB53684.1"/>
    </source>
</evidence>
<dbReference type="RefSeq" id="XP_024708986.1">
    <property type="nucleotide sequence ID" value="XM_024848054.1"/>
</dbReference>
<dbReference type="InterPro" id="IPR036526">
    <property type="entry name" value="C-N_Hydrolase_sf"/>
</dbReference>
<organism evidence="3 4">
    <name type="scientific">Aspergillus steynii IBT 23096</name>
    <dbReference type="NCBI Taxonomy" id="1392250"/>
    <lineage>
        <taxon>Eukaryota</taxon>
        <taxon>Fungi</taxon>
        <taxon>Dikarya</taxon>
        <taxon>Ascomycota</taxon>
        <taxon>Pezizomycotina</taxon>
        <taxon>Eurotiomycetes</taxon>
        <taxon>Eurotiomycetidae</taxon>
        <taxon>Eurotiales</taxon>
        <taxon>Aspergillaceae</taxon>
        <taxon>Aspergillus</taxon>
        <taxon>Aspergillus subgen. Circumdati</taxon>
    </lineage>
</organism>
<dbReference type="OrthoDB" id="201515at2759"/>
<evidence type="ECO:0000313" key="4">
    <source>
        <dbReference type="Proteomes" id="UP000234275"/>
    </source>
</evidence>
<feature type="region of interest" description="Disordered" evidence="1">
    <location>
        <begin position="403"/>
        <end position="434"/>
    </location>
</feature>
<keyword evidence="4" id="KW-1185">Reference proteome</keyword>
<dbReference type="Pfam" id="PF00795">
    <property type="entry name" value="CN_hydrolase"/>
    <property type="match status" value="1"/>
</dbReference>
<dbReference type="GO" id="GO:0030163">
    <property type="term" value="P:protein catabolic process"/>
    <property type="evidence" value="ECO:0007669"/>
    <property type="project" value="TreeGrafter"/>
</dbReference>
<sequence length="473" mass="52590">MNPTSIIPTATSPNCFTRTPSVNTHPAKTASIHFPHKFTSIFFGLIPERFLSTIPIRPLPIRRGTYTFDRQRREMKIATLQFAPKLGDVEGNIRRANELLQHGKLLGSRGPEAGIEILRPDILVLPELALTGEFNSPVLLLCFPRGVSYADCLLGYNFPSLEAIRPYLEPTGQGASANWARDVAKRYRCKVCVGYPEIETRPGSQDGVNDEQETCYNSLLVVDETGEVLVNYRKTFLYYTDETWAEEGTAERSFKELSFAGSDQGAAAVSRKVATSFGICMDINPYQFKAPFTAWEFANRVLDSKTQLVVLSMAWLTLLSREELEDLADKPDLDTFNYWIQRFIPLLRQRMSHESDVDDAGAVESDKRIILVFANRAGEEEGAEGANLARYAGTSAIIAVKQRAQPLSSEEKASTGAEKAPNGPDEDGAKQETPPMDVKIHCWNLMGAATEGICFADTQEDPRMIFELVKRSG</sequence>
<dbReference type="AlphaFoldDB" id="A0A2I2GLD2"/>
<accession>A0A2I2GLD2</accession>
<dbReference type="SUPFAM" id="SSF56317">
    <property type="entry name" value="Carbon-nitrogen hydrolase"/>
    <property type="match status" value="1"/>
</dbReference>
<dbReference type="GO" id="GO:0008418">
    <property type="term" value="F:protein-N-terminal asparagine amidohydrolase activity"/>
    <property type="evidence" value="ECO:0007669"/>
    <property type="project" value="InterPro"/>
</dbReference>
<dbReference type="PANTHER" id="PTHR11750">
    <property type="entry name" value="PROTEIN N-TERMINAL AMIDASE"/>
    <property type="match status" value="1"/>
</dbReference>
<dbReference type="Gene3D" id="3.60.110.10">
    <property type="entry name" value="Carbon-nitrogen hydrolase"/>
    <property type="match status" value="1"/>
</dbReference>
<dbReference type="InterPro" id="IPR003010">
    <property type="entry name" value="C-N_Hydrolase"/>
</dbReference>
<dbReference type="VEuPathDB" id="FungiDB:P170DRAFT_431507"/>
<reference evidence="3 4" key="1">
    <citation type="submission" date="2016-12" db="EMBL/GenBank/DDBJ databases">
        <title>The genomes of Aspergillus section Nigri reveals drivers in fungal speciation.</title>
        <authorList>
            <consortium name="DOE Joint Genome Institute"/>
            <person name="Vesth T.C."/>
            <person name="Nybo J."/>
            <person name="Theobald S."/>
            <person name="Brandl J."/>
            <person name="Frisvad J.C."/>
            <person name="Nielsen K.F."/>
            <person name="Lyhne E.K."/>
            <person name="Kogle M.E."/>
            <person name="Kuo A."/>
            <person name="Riley R."/>
            <person name="Clum A."/>
            <person name="Nolan M."/>
            <person name="Lipzen A."/>
            <person name="Salamov A."/>
            <person name="Henrissat B."/>
            <person name="Wiebenga A."/>
            <person name="De Vries R.P."/>
            <person name="Grigoriev I.V."/>
            <person name="Mortensen U.H."/>
            <person name="Andersen M.R."/>
            <person name="Baker S.E."/>
        </authorList>
    </citation>
    <scope>NUCLEOTIDE SEQUENCE [LARGE SCALE GENOMIC DNA]</scope>
    <source>
        <strain evidence="3 4">IBT 23096</strain>
    </source>
</reference>
<dbReference type="GO" id="GO:0070773">
    <property type="term" value="F:protein-N-terminal glutamine amidohydrolase activity"/>
    <property type="evidence" value="ECO:0007669"/>
    <property type="project" value="InterPro"/>
</dbReference>
<feature type="domain" description="CN hydrolase" evidence="2">
    <location>
        <begin position="75"/>
        <end position="421"/>
    </location>
</feature>
<name>A0A2I2GLD2_9EURO</name>
<dbReference type="Proteomes" id="UP000234275">
    <property type="component" value="Unassembled WGS sequence"/>
</dbReference>
<proteinExistence type="predicted"/>
<gene>
    <name evidence="3" type="ORF">P170DRAFT_431507</name>
</gene>
<dbReference type="GeneID" id="36555753"/>
<dbReference type="PROSITE" id="PS50263">
    <property type="entry name" value="CN_HYDROLASE"/>
    <property type="match status" value="1"/>
</dbReference>
<protein>
    <submittedName>
        <fullName evidence="3">Carbon-nitrogen hydrolase</fullName>
    </submittedName>
</protein>
<evidence type="ECO:0000259" key="2">
    <source>
        <dbReference type="PROSITE" id="PS50263"/>
    </source>
</evidence>